<feature type="compositionally biased region" description="Low complexity" evidence="1">
    <location>
        <begin position="396"/>
        <end position="406"/>
    </location>
</feature>
<feature type="region of interest" description="Disordered" evidence="1">
    <location>
        <begin position="392"/>
        <end position="424"/>
    </location>
</feature>
<evidence type="ECO:0000256" key="1">
    <source>
        <dbReference type="SAM" id="MobiDB-lite"/>
    </source>
</evidence>
<sequence length="424" mass="47099">MQSAGRRALSTLASKLHPPLPLTPRESEQLLQLLTTSFRTHLDREHPINTPETGDRARNTAARNECGPSSHGLATQHIDSILTHPLLAHKPQRRVSESAAVDVIRNPLGWFLDQVALGTANIAKAAICLHILRGDLDKGGDWLRTVNEGKAASAMADWLQTSGVDTSKEFLDKMNMSKSFDRGSINSLVPMLLAEGNQAPLWRWFTRSTEQRMEETGLDALKIQSWRMQLLSDMVNSARAISLDLAFSIFLRAHGMAMKGQYGLAPKVLQPAGARIANQIIGHPKLSRADVCSVGLYDAFLLSTSDWRNTWSKAVRAMLYLRHPTKPSADPGLAFIKDPKGASFPRVNGTEQRRRTMVQLCLGVAQQLLAEERFSDAQVAMNFAKEHYPDFVLSESPSTPRPTSTRAKQEERRNLDMLNRLLPT</sequence>
<feature type="region of interest" description="Disordered" evidence="1">
    <location>
        <begin position="42"/>
        <end position="73"/>
    </location>
</feature>
<feature type="compositionally biased region" description="Basic and acidic residues" evidence="1">
    <location>
        <begin position="42"/>
        <end position="58"/>
    </location>
</feature>
<proteinExistence type="predicted"/>
<reference evidence="2" key="1">
    <citation type="journal article" date="2020" name="Stud. Mycol.">
        <title>101 Dothideomycetes genomes: a test case for predicting lifestyles and emergence of pathogens.</title>
        <authorList>
            <person name="Haridas S."/>
            <person name="Albert R."/>
            <person name="Binder M."/>
            <person name="Bloem J."/>
            <person name="Labutti K."/>
            <person name="Salamov A."/>
            <person name="Andreopoulos B."/>
            <person name="Baker S."/>
            <person name="Barry K."/>
            <person name="Bills G."/>
            <person name="Bluhm B."/>
            <person name="Cannon C."/>
            <person name="Castanera R."/>
            <person name="Culley D."/>
            <person name="Daum C."/>
            <person name="Ezra D."/>
            <person name="Gonzalez J."/>
            <person name="Henrissat B."/>
            <person name="Kuo A."/>
            <person name="Liang C."/>
            <person name="Lipzen A."/>
            <person name="Lutzoni F."/>
            <person name="Magnuson J."/>
            <person name="Mondo S."/>
            <person name="Nolan M."/>
            <person name="Ohm R."/>
            <person name="Pangilinan J."/>
            <person name="Park H.-J."/>
            <person name="Ramirez L."/>
            <person name="Alfaro M."/>
            <person name="Sun H."/>
            <person name="Tritt A."/>
            <person name="Yoshinaga Y."/>
            <person name="Zwiers L.-H."/>
            <person name="Turgeon B."/>
            <person name="Goodwin S."/>
            <person name="Spatafora J."/>
            <person name="Crous P."/>
            <person name="Grigoriev I."/>
        </authorList>
    </citation>
    <scope>NUCLEOTIDE SEQUENCE</scope>
    <source>
        <strain evidence="2">CBS 122367</strain>
    </source>
</reference>
<organism evidence="2 3">
    <name type="scientific">Lentithecium fluviatile CBS 122367</name>
    <dbReference type="NCBI Taxonomy" id="1168545"/>
    <lineage>
        <taxon>Eukaryota</taxon>
        <taxon>Fungi</taxon>
        <taxon>Dikarya</taxon>
        <taxon>Ascomycota</taxon>
        <taxon>Pezizomycotina</taxon>
        <taxon>Dothideomycetes</taxon>
        <taxon>Pleosporomycetidae</taxon>
        <taxon>Pleosporales</taxon>
        <taxon>Massarineae</taxon>
        <taxon>Lentitheciaceae</taxon>
        <taxon>Lentithecium</taxon>
    </lineage>
</organism>
<evidence type="ECO:0000313" key="2">
    <source>
        <dbReference type="EMBL" id="KAF2687228.1"/>
    </source>
</evidence>
<protein>
    <submittedName>
        <fullName evidence="2">Uncharacterized protein</fullName>
    </submittedName>
</protein>
<name>A0A6G1J9Z5_9PLEO</name>
<feature type="region of interest" description="Disordered" evidence="1">
    <location>
        <begin position="1"/>
        <end position="24"/>
    </location>
</feature>
<dbReference type="OrthoDB" id="5424391at2759"/>
<gene>
    <name evidence="2" type="ORF">K458DRAFT_295912</name>
</gene>
<keyword evidence="3" id="KW-1185">Reference proteome</keyword>
<dbReference type="AlphaFoldDB" id="A0A6G1J9Z5"/>
<dbReference type="Proteomes" id="UP000799291">
    <property type="component" value="Unassembled WGS sequence"/>
</dbReference>
<accession>A0A6G1J9Z5</accession>
<evidence type="ECO:0000313" key="3">
    <source>
        <dbReference type="Proteomes" id="UP000799291"/>
    </source>
</evidence>
<dbReference type="EMBL" id="MU005575">
    <property type="protein sequence ID" value="KAF2687228.1"/>
    <property type="molecule type" value="Genomic_DNA"/>
</dbReference>